<proteinExistence type="predicted"/>
<dbReference type="AlphaFoldDB" id="M5K2Z9"/>
<comment type="caution">
    <text evidence="1">The sequence shown here is derived from an EMBL/GenBank/DDBJ whole genome shotgun (WGS) entry which is preliminary data.</text>
</comment>
<accession>M5K2Z9</accession>
<reference evidence="1 2" key="1">
    <citation type="journal article" date="2013" name="Gut Pathog.">
        <title>Draft genome of Ochrobactrum intermedium strain M86 isolated from non-ulcer dyspeptic individual from India.</title>
        <authorList>
            <person name="Kulkarni G."/>
            <person name="Dhotre D."/>
            <person name="Dharne M."/>
            <person name="Shetty S."/>
            <person name="Chowdhury S."/>
            <person name="Misra V."/>
            <person name="Misra S."/>
            <person name="Patole M."/>
            <person name="Shouche Y."/>
        </authorList>
    </citation>
    <scope>NUCLEOTIDE SEQUENCE [LARGE SCALE GENOMIC DNA]</scope>
    <source>
        <strain evidence="1 2">M86</strain>
    </source>
</reference>
<dbReference type="EMBL" id="AOGE01000012">
    <property type="protein sequence ID" value="ELT50136.1"/>
    <property type="molecule type" value="Genomic_DNA"/>
</dbReference>
<sequence length="129" mass="14463">MAVLIVLMPMIMRMIVAAAARPVVMIMVMVMVRMIVRMFALCRGFFRRDRLRTISEAANLGGNLVEIARSIMLTVIVPPATETETSLIPRTRRTAVSILAAQDAQSIPSMRKRIWFSVSLMICSFQDCS</sequence>
<evidence type="ECO:0000313" key="2">
    <source>
        <dbReference type="Proteomes" id="UP000011971"/>
    </source>
</evidence>
<evidence type="ECO:0000313" key="1">
    <source>
        <dbReference type="EMBL" id="ELT50136.1"/>
    </source>
</evidence>
<organism evidence="1 2">
    <name type="scientific">Brucella intermedia M86</name>
    <dbReference type="NCBI Taxonomy" id="1234597"/>
    <lineage>
        <taxon>Bacteria</taxon>
        <taxon>Pseudomonadati</taxon>
        <taxon>Pseudomonadota</taxon>
        <taxon>Alphaproteobacteria</taxon>
        <taxon>Hyphomicrobiales</taxon>
        <taxon>Brucellaceae</taxon>
        <taxon>Brucella/Ochrobactrum group</taxon>
        <taxon>Brucella</taxon>
    </lineage>
</organism>
<name>M5K2Z9_9HYPH</name>
<protein>
    <submittedName>
        <fullName evidence="1">Uncharacterized protein</fullName>
    </submittedName>
</protein>
<gene>
    <name evidence="1" type="ORF">D584_05965</name>
</gene>
<dbReference type="PATRIC" id="fig|1234597.4.peg.1243"/>
<dbReference type="Proteomes" id="UP000011971">
    <property type="component" value="Unassembled WGS sequence"/>
</dbReference>